<evidence type="ECO:0000259" key="1">
    <source>
        <dbReference type="Pfam" id="PF07687"/>
    </source>
</evidence>
<comment type="caution">
    <text evidence="2">The sequence shown here is derived from an EMBL/GenBank/DDBJ whole genome shotgun (WGS) entry which is preliminary data.</text>
</comment>
<dbReference type="PANTHER" id="PTHR30575">
    <property type="entry name" value="PEPTIDASE M20"/>
    <property type="match status" value="1"/>
</dbReference>
<dbReference type="EMBL" id="VSWC01000001">
    <property type="protein sequence ID" value="KAA1118743.1"/>
    <property type="molecule type" value="Genomic_DNA"/>
</dbReference>
<dbReference type="OrthoDB" id="6119954at2759"/>
<dbReference type="InterPro" id="IPR052030">
    <property type="entry name" value="Peptidase_M20/M20A_hydrolases"/>
</dbReference>
<protein>
    <recommendedName>
        <fullName evidence="1">Peptidase M20 dimerisation domain-containing protein</fullName>
    </recommendedName>
</protein>
<dbReference type="PANTHER" id="PTHR30575:SF0">
    <property type="entry name" value="XAA-ARG DIPEPTIDASE"/>
    <property type="match status" value="1"/>
</dbReference>
<dbReference type="InterPro" id="IPR036264">
    <property type="entry name" value="Bact_exopeptidase_dim_dom"/>
</dbReference>
<dbReference type="Gene3D" id="3.40.630.10">
    <property type="entry name" value="Zn peptidases"/>
    <property type="match status" value="1"/>
</dbReference>
<dbReference type="InterPro" id="IPR011650">
    <property type="entry name" value="Peptidase_M20_dimer"/>
</dbReference>
<dbReference type="AlphaFoldDB" id="A0A5B0R0C7"/>
<dbReference type="SUPFAM" id="SSF53187">
    <property type="entry name" value="Zn-dependent exopeptidases"/>
    <property type="match status" value="1"/>
</dbReference>
<feature type="domain" description="Peptidase M20 dimerisation" evidence="1">
    <location>
        <begin position="223"/>
        <end position="315"/>
    </location>
</feature>
<organism evidence="2 3">
    <name type="scientific">Puccinia graminis f. sp. tritici</name>
    <dbReference type="NCBI Taxonomy" id="56615"/>
    <lineage>
        <taxon>Eukaryota</taxon>
        <taxon>Fungi</taxon>
        <taxon>Dikarya</taxon>
        <taxon>Basidiomycota</taxon>
        <taxon>Pucciniomycotina</taxon>
        <taxon>Pucciniomycetes</taxon>
        <taxon>Pucciniales</taxon>
        <taxon>Pucciniaceae</taxon>
        <taxon>Puccinia</taxon>
    </lineage>
</organism>
<dbReference type="Gene3D" id="3.30.70.360">
    <property type="match status" value="1"/>
</dbReference>
<gene>
    <name evidence="2" type="ORF">PGT21_004153</name>
</gene>
<proteinExistence type="predicted"/>
<evidence type="ECO:0000313" key="3">
    <source>
        <dbReference type="Proteomes" id="UP000324748"/>
    </source>
</evidence>
<keyword evidence="3" id="KW-1185">Reference proteome</keyword>
<reference evidence="2 3" key="1">
    <citation type="submission" date="2019-05" db="EMBL/GenBank/DDBJ databases">
        <title>Emergence of the Ug99 lineage of the wheat stem rust pathogen through somatic hybridization.</title>
        <authorList>
            <person name="Li F."/>
            <person name="Upadhyaya N.M."/>
            <person name="Sperschneider J."/>
            <person name="Matny O."/>
            <person name="Nguyen-Phuc H."/>
            <person name="Mago R."/>
            <person name="Raley C."/>
            <person name="Miller M.E."/>
            <person name="Silverstein K.A.T."/>
            <person name="Henningsen E."/>
            <person name="Hirsch C.D."/>
            <person name="Visser B."/>
            <person name="Pretorius Z.A."/>
            <person name="Steffenson B.J."/>
            <person name="Schwessinger B."/>
            <person name="Dodds P.N."/>
            <person name="Figueroa M."/>
        </authorList>
    </citation>
    <scope>NUCLEOTIDE SEQUENCE [LARGE SCALE GENOMIC DNA]</scope>
    <source>
        <strain evidence="2">21-0</strain>
    </source>
</reference>
<dbReference type="GO" id="GO:0016805">
    <property type="term" value="F:dipeptidase activity"/>
    <property type="evidence" value="ECO:0007669"/>
    <property type="project" value="TreeGrafter"/>
</dbReference>
<dbReference type="Proteomes" id="UP000324748">
    <property type="component" value="Unassembled WGS sequence"/>
</dbReference>
<dbReference type="FunFam" id="3.30.70.360:FF:000004">
    <property type="entry name" value="Peptidase M20 domain-containing protein 2"/>
    <property type="match status" value="1"/>
</dbReference>
<dbReference type="SUPFAM" id="SSF55031">
    <property type="entry name" value="Bacterial exopeptidase dimerisation domain"/>
    <property type="match status" value="1"/>
</dbReference>
<sequence length="441" mass="48161">MSSHSSCLGPIINSITAGLRLENSQDHANAEHNEQQGLSSCKCGFGELESQSPPFASMMKLQYPTGLQPPRSDQEKPLINLQDENAMDYPSILEEEIDSLSADLRKWSMEIFGFAEIAMKEFKTHDLIAQIFEQTPGWKVTRHAYGIQTAVEAVFTLGKGGRTVGFNSEMDALPGIGHACGHPLICISGIAAAMATAQALKKACLMLHPAPFGGILPMLAISQVKVEYFGKNAHAAGAPWEGINALDAAVSAYTNIALLRQQIRPDERVHGIIQGSEHWVSNVIPDYAWLRYDIRAPTREGMEKLKSRVMKCFQAASDSSNCRMKIQEEMLYADLVNNPPLAKEYHKYMENIMGIAVPMDGPALGSTDFGNVSYEVPSIHPIYAIPTLPGQGNHTRGFTDAAATEEAHHLTLKSAKGIAVVAWKVLADKAFAEEVQKAFKP</sequence>
<accession>A0A5B0R0C7</accession>
<evidence type="ECO:0000313" key="2">
    <source>
        <dbReference type="EMBL" id="KAA1118743.1"/>
    </source>
</evidence>
<dbReference type="Pfam" id="PF07687">
    <property type="entry name" value="M20_dimer"/>
    <property type="match status" value="1"/>
</dbReference>
<name>A0A5B0R0C7_PUCGR</name>